<proteinExistence type="predicted"/>
<keyword evidence="3" id="KW-1185">Reference proteome</keyword>
<dbReference type="EMBL" id="KZ293445">
    <property type="protein sequence ID" value="PBK65497.1"/>
    <property type="molecule type" value="Genomic_DNA"/>
</dbReference>
<protein>
    <recommendedName>
        <fullName evidence="1">F-box domain-containing protein</fullName>
    </recommendedName>
</protein>
<feature type="domain" description="F-box" evidence="1">
    <location>
        <begin position="61"/>
        <end position="112"/>
    </location>
</feature>
<dbReference type="SUPFAM" id="SSF81383">
    <property type="entry name" value="F-box domain"/>
    <property type="match status" value="1"/>
</dbReference>
<dbReference type="Proteomes" id="UP000218334">
    <property type="component" value="Unassembled WGS sequence"/>
</dbReference>
<organism evidence="2 3">
    <name type="scientific">Armillaria solidipes</name>
    <dbReference type="NCBI Taxonomy" id="1076256"/>
    <lineage>
        <taxon>Eukaryota</taxon>
        <taxon>Fungi</taxon>
        <taxon>Dikarya</taxon>
        <taxon>Basidiomycota</taxon>
        <taxon>Agaricomycotina</taxon>
        <taxon>Agaricomycetes</taxon>
        <taxon>Agaricomycetidae</taxon>
        <taxon>Agaricales</taxon>
        <taxon>Marasmiineae</taxon>
        <taxon>Physalacriaceae</taxon>
        <taxon>Armillaria</taxon>
    </lineage>
</organism>
<evidence type="ECO:0000259" key="1">
    <source>
        <dbReference type="PROSITE" id="PS50181"/>
    </source>
</evidence>
<dbReference type="InterPro" id="IPR036047">
    <property type="entry name" value="F-box-like_dom_sf"/>
</dbReference>
<name>A0A2H3BLR2_9AGAR</name>
<dbReference type="Gene3D" id="1.20.1280.50">
    <property type="match status" value="1"/>
</dbReference>
<dbReference type="AlphaFoldDB" id="A0A2H3BLR2"/>
<evidence type="ECO:0000313" key="2">
    <source>
        <dbReference type="EMBL" id="PBK65497.1"/>
    </source>
</evidence>
<evidence type="ECO:0000313" key="3">
    <source>
        <dbReference type="Proteomes" id="UP000218334"/>
    </source>
</evidence>
<dbReference type="InterPro" id="IPR001810">
    <property type="entry name" value="F-box_dom"/>
</dbReference>
<dbReference type="PROSITE" id="PS50181">
    <property type="entry name" value="FBOX"/>
    <property type="match status" value="1"/>
</dbReference>
<gene>
    <name evidence="2" type="ORF">ARMSODRAFT_436473</name>
</gene>
<accession>A0A2H3BLR2</accession>
<reference evidence="3" key="1">
    <citation type="journal article" date="2017" name="Nat. Ecol. Evol.">
        <title>Genome expansion and lineage-specific genetic innovations in the forest pathogenic fungi Armillaria.</title>
        <authorList>
            <person name="Sipos G."/>
            <person name="Prasanna A.N."/>
            <person name="Walter M.C."/>
            <person name="O'Connor E."/>
            <person name="Balint B."/>
            <person name="Krizsan K."/>
            <person name="Kiss B."/>
            <person name="Hess J."/>
            <person name="Varga T."/>
            <person name="Slot J."/>
            <person name="Riley R."/>
            <person name="Boka B."/>
            <person name="Rigling D."/>
            <person name="Barry K."/>
            <person name="Lee J."/>
            <person name="Mihaltcheva S."/>
            <person name="LaButti K."/>
            <person name="Lipzen A."/>
            <person name="Waldron R."/>
            <person name="Moloney N.M."/>
            <person name="Sperisen C."/>
            <person name="Kredics L."/>
            <person name="Vagvoelgyi C."/>
            <person name="Patrignani A."/>
            <person name="Fitzpatrick D."/>
            <person name="Nagy I."/>
            <person name="Doyle S."/>
            <person name="Anderson J.B."/>
            <person name="Grigoriev I.V."/>
            <person name="Gueldener U."/>
            <person name="Muensterkoetter M."/>
            <person name="Nagy L.G."/>
        </authorList>
    </citation>
    <scope>NUCLEOTIDE SEQUENCE [LARGE SCALE GENOMIC DNA]</scope>
    <source>
        <strain evidence="3">28-4</strain>
    </source>
</reference>
<sequence>MKAEEQYCRIGVTVRDPESSKQIFARVGHPLSLIMSWSLRDIQAMTVNPVTHNEDQLEPASCSLARIPTELLAIIVGYLVKKDLFSVALVCRRLNDIATTVWFGTQRQYQKTYGAFSTSHAGHALPYSSFKDLRLCLVTKPAIPNIKLSLSKDFAPDFREFLRYFDTLPRDKTPPNVQIDLHHTVWARSHVRDADEYDAERLNAFFTRIAELNCVTALHTCTESEPWLDVKGEDGLPIFSPPTLTTLTEEYLKPLSESYSDWLIRSANASPVNKLVIAYPDGSILLRLHLPKLRDALFNGGKISTHHLSLFLDQEAHSRLEELIFAPNTSLYHEMPDVGHPTCHTAMQLRPGALPRLTSIAADTDVLALLLSAPLAFTGLQRVDVRLPYYRGPSIGRNLRRIFSWVSEIPTVLHMTLPLEDLAYNDWEYLSLESDEDPIVLPHVKKLVCGGYPRYDWSIRLDQIVVFFPGVEEFVMDRASWKEPRRLDCVEQMREQWPSLKRVVIDGVRYTNGE</sequence>
<dbReference type="Pfam" id="PF12937">
    <property type="entry name" value="F-box-like"/>
    <property type="match status" value="1"/>
</dbReference>